<keyword evidence="4 12" id="KW-0812">Transmembrane</keyword>
<dbReference type="InterPro" id="IPR036291">
    <property type="entry name" value="NAD(P)-bd_dom_sf"/>
</dbReference>
<keyword evidence="3" id="KW-0633">Potassium transport</keyword>
<evidence type="ECO:0000256" key="2">
    <source>
        <dbReference type="ARBA" id="ARBA00022448"/>
    </source>
</evidence>
<proteinExistence type="predicted"/>
<reference evidence="14 15" key="1">
    <citation type="submission" date="2011-07" db="EMBL/GenBank/DDBJ databases">
        <authorList>
            <person name="Coyne R."/>
            <person name="Brami D."/>
            <person name="Johnson J."/>
            <person name="Hostetler J."/>
            <person name="Hannick L."/>
            <person name="Clark T."/>
            <person name="Cassidy-Hanley D."/>
            <person name="Inman J."/>
        </authorList>
    </citation>
    <scope>NUCLEOTIDE SEQUENCE [LARGE SCALE GENOMIC DNA]</scope>
    <source>
        <strain evidence="14 15">G5</strain>
    </source>
</reference>
<dbReference type="SUPFAM" id="SSF51735">
    <property type="entry name" value="NAD(P)-binding Rossmann-fold domains"/>
    <property type="match status" value="1"/>
</dbReference>
<evidence type="ECO:0000256" key="5">
    <source>
        <dbReference type="ARBA" id="ARBA00022826"/>
    </source>
</evidence>
<keyword evidence="7 12" id="KW-1133">Transmembrane helix</keyword>
<comment type="subcellular location">
    <subcellularLocation>
        <location evidence="1">Cell membrane</location>
        <topology evidence="1">Multi-pass membrane protein</topology>
    </subcellularLocation>
</comment>
<dbReference type="RefSeq" id="XP_004029818.1">
    <property type="nucleotide sequence ID" value="XM_004029770.1"/>
</dbReference>
<keyword evidence="6" id="KW-0630">Potassium</keyword>
<dbReference type="InterPro" id="IPR047871">
    <property type="entry name" value="K_chnl_Slo-like"/>
</dbReference>
<keyword evidence="2" id="KW-0813">Transport</keyword>
<organism evidence="14 15">
    <name type="scientific">Ichthyophthirius multifiliis</name>
    <name type="common">White spot disease agent</name>
    <name type="synonym">Ich</name>
    <dbReference type="NCBI Taxonomy" id="5932"/>
    <lineage>
        <taxon>Eukaryota</taxon>
        <taxon>Sar</taxon>
        <taxon>Alveolata</taxon>
        <taxon>Ciliophora</taxon>
        <taxon>Intramacronucleata</taxon>
        <taxon>Oligohymenophorea</taxon>
        <taxon>Hymenostomatida</taxon>
        <taxon>Ophryoglenina</taxon>
        <taxon>Ichthyophthirius</taxon>
    </lineage>
</organism>
<accession>G0R1T0</accession>
<keyword evidence="9 12" id="KW-0472">Membrane</keyword>
<dbReference type="Pfam" id="PF03493">
    <property type="entry name" value="BK_channel_a"/>
    <property type="match status" value="1"/>
</dbReference>
<evidence type="ECO:0000313" key="14">
    <source>
        <dbReference type="EMBL" id="EGR28582.1"/>
    </source>
</evidence>
<protein>
    <recommendedName>
        <fullName evidence="13">RCK N-terminal domain-containing protein</fullName>
    </recommendedName>
</protein>
<dbReference type="InParanoid" id="G0R1T0"/>
<dbReference type="InterPro" id="IPR013099">
    <property type="entry name" value="K_chnl_dom"/>
</dbReference>
<feature type="domain" description="RCK N-terminal" evidence="13">
    <location>
        <begin position="398"/>
        <end position="534"/>
    </location>
</feature>
<evidence type="ECO:0000256" key="11">
    <source>
        <dbReference type="ARBA" id="ARBA00034430"/>
    </source>
</evidence>
<evidence type="ECO:0000256" key="1">
    <source>
        <dbReference type="ARBA" id="ARBA00004651"/>
    </source>
</evidence>
<dbReference type="EMBL" id="GL984229">
    <property type="protein sequence ID" value="EGR28582.1"/>
    <property type="molecule type" value="Genomic_DNA"/>
</dbReference>
<keyword evidence="10" id="KW-0407">Ion channel</keyword>
<feature type="transmembrane region" description="Helical" evidence="12">
    <location>
        <begin position="24"/>
        <end position="40"/>
    </location>
</feature>
<sequence>MIYFVVVTTATVGYGDITPKSEEGRIIVIIMIVILIVLIPKQTNELINLMQMQSKYARFKYQSNPDTPHILVCGHIEVSALKFFCKELFHPDHGGQDKHAIILQHKPPSQEMEKYLHNPQYEVFLHYIQGNPMLERDLKRTSVHTSKACVLLTDKYITDSHSADHKNVLTALAIKKFVHHSTNGDNNIRLCIQLIKPESKTHYYSALQNKSNDLLIVVEEFKMNLVHIFLKIYLQINIQLAKSCFCPGIISLLGNLISSAGEIDDQYIEEEWLKEYMRGMGHEIYRTDLSFKAFFFLKKNIKNIKKKKFEGKTFTEIAATIYTEYNGILFGIELDVGGQTIIRLNPGHYVIPNTLENNVKQLFDEDIDSTESDYVLLQDSVQLINVTLISIKDSTKVTNHIVLCGIHPSIYYFILPLRAKYLKEYQYIVILSEEQPTKIWNDINRFPKIIFIKGSPLKHEDLMRANINFADKAVIFSKEVNKLNKEIDEMIDSESIFIFKAIQKINQNVQIMIEMVYASNAIFVQKKSLINHSNSQLKTELIPLYAAGQIYVSPIIDTLTCQTYYNPHILTILQQILTGDKSSSAVIRAICDHADLHQSNLWQIPVPEDYFNKTFGQLFHYLATEKCLVAIGLYRLAGSLDNSFAYTYTNPKENVYFIKKQCIKIKKIRQKLHIGIKYLFQDIQYLKNYVFFIFDKSYIIKNIKSKCRLKLRQQYRLRQQNKKYLRKFQ</sequence>
<dbReference type="InterPro" id="IPR003929">
    <property type="entry name" value="K_chnl_BK_asu"/>
</dbReference>
<evidence type="ECO:0000256" key="6">
    <source>
        <dbReference type="ARBA" id="ARBA00022958"/>
    </source>
</evidence>
<keyword evidence="15" id="KW-1185">Reference proteome</keyword>
<evidence type="ECO:0000256" key="9">
    <source>
        <dbReference type="ARBA" id="ARBA00023136"/>
    </source>
</evidence>
<evidence type="ECO:0000259" key="13">
    <source>
        <dbReference type="PROSITE" id="PS51201"/>
    </source>
</evidence>
<evidence type="ECO:0000256" key="12">
    <source>
        <dbReference type="SAM" id="Phobius"/>
    </source>
</evidence>
<dbReference type="InterPro" id="IPR003148">
    <property type="entry name" value="RCK_N"/>
</dbReference>
<dbReference type="OrthoDB" id="10035564at2759"/>
<dbReference type="GeneID" id="14904647"/>
<dbReference type="Proteomes" id="UP000008983">
    <property type="component" value="Unassembled WGS sequence"/>
</dbReference>
<keyword evidence="8" id="KW-0406">Ion transport</keyword>
<dbReference type="Gene3D" id="1.10.287.70">
    <property type="match status" value="1"/>
</dbReference>
<dbReference type="eggNOG" id="KOG1420">
    <property type="taxonomic scope" value="Eukaryota"/>
</dbReference>
<dbReference type="Pfam" id="PF07885">
    <property type="entry name" value="Ion_trans_2"/>
    <property type="match status" value="1"/>
</dbReference>
<evidence type="ECO:0000313" key="15">
    <source>
        <dbReference type="Proteomes" id="UP000008983"/>
    </source>
</evidence>
<evidence type="ECO:0000256" key="7">
    <source>
        <dbReference type="ARBA" id="ARBA00022989"/>
    </source>
</evidence>
<dbReference type="STRING" id="857967.G0R1T0"/>
<gene>
    <name evidence="14" type="ORF">IMG5_172560</name>
</gene>
<dbReference type="PROSITE" id="PS51201">
    <property type="entry name" value="RCK_N"/>
    <property type="match status" value="1"/>
</dbReference>
<dbReference type="OMA" id="CNLERCA"/>
<dbReference type="Gene3D" id="3.40.50.720">
    <property type="entry name" value="NAD(P)-binding Rossmann-like Domain"/>
    <property type="match status" value="2"/>
</dbReference>
<dbReference type="GO" id="GO:0005267">
    <property type="term" value="F:potassium channel activity"/>
    <property type="evidence" value="ECO:0007669"/>
    <property type="project" value="UniProtKB-KW"/>
</dbReference>
<keyword evidence="5" id="KW-0631">Potassium channel</keyword>
<dbReference type="PANTHER" id="PTHR10027:SF10">
    <property type="entry name" value="SLOWPOKE 2, ISOFORM D"/>
    <property type="match status" value="1"/>
</dbReference>
<evidence type="ECO:0000256" key="3">
    <source>
        <dbReference type="ARBA" id="ARBA00022538"/>
    </source>
</evidence>
<dbReference type="SUPFAM" id="SSF81324">
    <property type="entry name" value="Voltage-gated potassium channels"/>
    <property type="match status" value="1"/>
</dbReference>
<dbReference type="PANTHER" id="PTHR10027">
    <property type="entry name" value="CALCIUM-ACTIVATED POTASSIUM CHANNEL ALPHA CHAIN"/>
    <property type="match status" value="1"/>
</dbReference>
<evidence type="ECO:0000256" key="10">
    <source>
        <dbReference type="ARBA" id="ARBA00023303"/>
    </source>
</evidence>
<dbReference type="GO" id="GO:0005886">
    <property type="term" value="C:plasma membrane"/>
    <property type="evidence" value="ECO:0007669"/>
    <property type="project" value="UniProtKB-SubCell"/>
</dbReference>
<evidence type="ECO:0000256" key="4">
    <source>
        <dbReference type="ARBA" id="ARBA00022692"/>
    </source>
</evidence>
<comment type="catalytic activity">
    <reaction evidence="11">
        <text>K(+)(in) = K(+)(out)</text>
        <dbReference type="Rhea" id="RHEA:29463"/>
        <dbReference type="ChEBI" id="CHEBI:29103"/>
    </reaction>
</comment>
<dbReference type="Pfam" id="PF22614">
    <property type="entry name" value="Slo-like_RCK"/>
    <property type="match status" value="2"/>
</dbReference>
<name>G0R1T0_ICHMU</name>
<evidence type="ECO:0000256" key="8">
    <source>
        <dbReference type="ARBA" id="ARBA00023065"/>
    </source>
</evidence>
<dbReference type="AlphaFoldDB" id="G0R1T0"/>
<dbReference type="FunFam" id="3.40.50.720:FF:000797">
    <property type="entry name" value="Uncharacterized protein"/>
    <property type="match status" value="1"/>
</dbReference>